<dbReference type="Pfam" id="PF14295">
    <property type="entry name" value="PAN_4"/>
    <property type="match status" value="3"/>
</dbReference>
<dbReference type="SUPFAM" id="SSF57180">
    <property type="entry name" value="Cellulose-binding domain"/>
    <property type="match status" value="2"/>
</dbReference>
<dbReference type="GO" id="GO:0005576">
    <property type="term" value="C:extracellular region"/>
    <property type="evidence" value="ECO:0007669"/>
    <property type="project" value="InterPro"/>
</dbReference>
<feature type="region of interest" description="Disordered" evidence="4">
    <location>
        <begin position="556"/>
        <end position="577"/>
    </location>
</feature>
<feature type="domain" description="CBM1" evidence="7">
    <location>
        <begin position="621"/>
        <end position="657"/>
    </location>
</feature>
<evidence type="ECO:0008006" key="10">
    <source>
        <dbReference type="Google" id="ProtNLM"/>
    </source>
</evidence>
<feature type="domain" description="Apple" evidence="6">
    <location>
        <begin position="31"/>
        <end position="104"/>
    </location>
</feature>
<dbReference type="GO" id="GO:0006508">
    <property type="term" value="P:proteolysis"/>
    <property type="evidence" value="ECO:0007669"/>
    <property type="project" value="InterPro"/>
</dbReference>
<keyword evidence="1 5" id="KW-0732">Signal</keyword>
<dbReference type="InterPro" id="IPR003609">
    <property type="entry name" value="Pan_app"/>
</dbReference>
<organism evidence="8 9">
    <name type="scientific">Exophiala sideris</name>
    <dbReference type="NCBI Taxonomy" id="1016849"/>
    <lineage>
        <taxon>Eukaryota</taxon>
        <taxon>Fungi</taxon>
        <taxon>Dikarya</taxon>
        <taxon>Ascomycota</taxon>
        <taxon>Pezizomycotina</taxon>
        <taxon>Eurotiomycetes</taxon>
        <taxon>Chaetothyriomycetidae</taxon>
        <taxon>Chaetothyriales</taxon>
        <taxon>Herpotrichiellaceae</taxon>
        <taxon>Exophiala</taxon>
    </lineage>
</organism>
<evidence type="ECO:0000256" key="3">
    <source>
        <dbReference type="ARBA" id="ARBA00023157"/>
    </source>
</evidence>
<keyword evidence="2" id="KW-0677">Repeat</keyword>
<evidence type="ECO:0000256" key="5">
    <source>
        <dbReference type="SAM" id="SignalP"/>
    </source>
</evidence>
<keyword evidence="3" id="KW-1015">Disulfide bond</keyword>
<protein>
    <recommendedName>
        <fullName evidence="10">CBM1 domain-containing protein</fullName>
    </recommendedName>
</protein>
<dbReference type="PROSITE" id="PS50948">
    <property type="entry name" value="PAN"/>
    <property type="match status" value="2"/>
</dbReference>
<dbReference type="Gene3D" id="3.50.4.10">
    <property type="entry name" value="Hepatocyte Growth Factor"/>
    <property type="match status" value="3"/>
</dbReference>
<dbReference type="InterPro" id="IPR035971">
    <property type="entry name" value="CBD_sf"/>
</dbReference>
<dbReference type="PROSITE" id="PS00562">
    <property type="entry name" value="CBM1_1"/>
    <property type="match status" value="1"/>
</dbReference>
<name>A0A0D1WNZ7_9EURO</name>
<evidence type="ECO:0000313" key="8">
    <source>
        <dbReference type="EMBL" id="KIV76826.1"/>
    </source>
</evidence>
<evidence type="ECO:0000256" key="1">
    <source>
        <dbReference type="ARBA" id="ARBA00022729"/>
    </source>
</evidence>
<dbReference type="GO" id="GO:0030248">
    <property type="term" value="F:cellulose binding"/>
    <property type="evidence" value="ECO:0007669"/>
    <property type="project" value="InterPro"/>
</dbReference>
<feature type="domain" description="CBM1" evidence="7">
    <location>
        <begin position="505"/>
        <end position="541"/>
    </location>
</feature>
<feature type="chain" id="PRO_5002236142" description="CBM1 domain-containing protein" evidence="5">
    <location>
        <begin position="21"/>
        <end position="657"/>
    </location>
</feature>
<dbReference type="STRING" id="1016849.A0A0D1WNZ7"/>
<dbReference type="InterPro" id="IPR000254">
    <property type="entry name" value="CBD"/>
</dbReference>
<evidence type="ECO:0000256" key="2">
    <source>
        <dbReference type="ARBA" id="ARBA00022737"/>
    </source>
</evidence>
<dbReference type="InterPro" id="IPR000177">
    <property type="entry name" value="Apple"/>
</dbReference>
<dbReference type="Proteomes" id="UP000053599">
    <property type="component" value="Unassembled WGS sequence"/>
</dbReference>
<dbReference type="OrthoDB" id="4119977at2759"/>
<feature type="region of interest" description="Disordered" evidence="4">
    <location>
        <begin position="192"/>
        <end position="213"/>
    </location>
</feature>
<evidence type="ECO:0000256" key="4">
    <source>
        <dbReference type="SAM" id="MobiDB-lite"/>
    </source>
</evidence>
<dbReference type="AlphaFoldDB" id="A0A0D1WNZ7"/>
<dbReference type="EMBL" id="KN846954">
    <property type="protein sequence ID" value="KIV76826.1"/>
    <property type="molecule type" value="Genomic_DNA"/>
</dbReference>
<sequence length="657" mass="66407">MQTWKITLTAAATLLQLTQASPTPLISGLACTDGEVYNGFTISCATDLAGGDMGVTQTSTLDGCIDTCASTTGCVAISYVAPFCYLKNVAEGTSSSANVIAAMVDSTGPCSSGSTASSYTTGDDTFSVTCGWDYSGYDISNEQTTTFEGCMDACVANSQCYAVSYTTGSWCYMKSAGVGGSANSNVNVASLPSSSTTTTTTTPSTTTASTTATTSTTTTAAASGLCLNEQGDGSSFTSGSKTYTISCGFDYNGYDISLVQTSTFEGCLSACSSNSDCTALSWTTAGFCYMKNGVSAGDENALVMGAYVPSASSTTTTTTSTTTTSTTSSTTTTTPSTSLSTTTSTTSSTTPITSTSTTTTTPSTTVPTTTTTSITSTTTSAPTTTSTTTSTTSTTTTTMPTTTTTATTESTSSTTSSTTNAATTSSTTTVAPTTTTTTTVPTTTATSTSSSTTTSSSTSTTTSPTTTSTTTTTATTSPATTSTFTPSTTTTTSQISTTTSTSSAACATNYGQCGGSNWNGATCCQGGWTCQYQNDFYYQCVAPSSTSVTTTTTTTKISSSSTTTTPPSRTTTTTVPTTTTTLKTSTTTARATTTSTTTTTTTTTKTTTTKVTTTTASPKSTCATAYAQCGGWFWNGATCCPSGYRCQEQNILYWQCV</sequence>
<dbReference type="PROSITE" id="PS51164">
    <property type="entry name" value="CBM1_2"/>
    <property type="match status" value="2"/>
</dbReference>
<dbReference type="SMART" id="SM00223">
    <property type="entry name" value="APPLE"/>
    <property type="match status" value="2"/>
</dbReference>
<evidence type="ECO:0000313" key="9">
    <source>
        <dbReference type="Proteomes" id="UP000053599"/>
    </source>
</evidence>
<gene>
    <name evidence="8" type="ORF">PV11_08686</name>
</gene>
<evidence type="ECO:0000259" key="6">
    <source>
        <dbReference type="PROSITE" id="PS50948"/>
    </source>
</evidence>
<dbReference type="Pfam" id="PF00734">
    <property type="entry name" value="CBM_1"/>
    <property type="match status" value="2"/>
</dbReference>
<evidence type="ECO:0000259" key="7">
    <source>
        <dbReference type="PROSITE" id="PS51164"/>
    </source>
</evidence>
<feature type="region of interest" description="Disordered" evidence="4">
    <location>
        <begin position="311"/>
        <end position="495"/>
    </location>
</feature>
<dbReference type="GO" id="GO:0005975">
    <property type="term" value="P:carbohydrate metabolic process"/>
    <property type="evidence" value="ECO:0007669"/>
    <property type="project" value="InterPro"/>
</dbReference>
<feature type="domain" description="Apple" evidence="6">
    <location>
        <begin position="110"/>
        <end position="195"/>
    </location>
</feature>
<dbReference type="SMART" id="SM00236">
    <property type="entry name" value="fCBD"/>
    <property type="match status" value="2"/>
</dbReference>
<accession>A0A0D1WNZ7</accession>
<dbReference type="HOGENOM" id="CLU_417391_0_0_1"/>
<dbReference type="PROSITE" id="PS51257">
    <property type="entry name" value="PROKAR_LIPOPROTEIN"/>
    <property type="match status" value="1"/>
</dbReference>
<reference evidence="8 9" key="1">
    <citation type="submission" date="2015-01" db="EMBL/GenBank/DDBJ databases">
        <title>The Genome Sequence of Exophiala sideris CBS121828.</title>
        <authorList>
            <consortium name="The Broad Institute Genomics Platform"/>
            <person name="Cuomo C."/>
            <person name="de Hoog S."/>
            <person name="Gorbushina A."/>
            <person name="Stielow B."/>
            <person name="Teixiera M."/>
            <person name="Abouelleil A."/>
            <person name="Chapman S.B."/>
            <person name="Priest M."/>
            <person name="Young S.K."/>
            <person name="Wortman J."/>
            <person name="Nusbaum C."/>
            <person name="Birren B."/>
        </authorList>
    </citation>
    <scope>NUCLEOTIDE SEQUENCE [LARGE SCALE GENOMIC DNA]</scope>
    <source>
        <strain evidence="8 9">CBS 121828</strain>
    </source>
</reference>
<proteinExistence type="predicted"/>
<feature type="signal peptide" evidence="5">
    <location>
        <begin position="1"/>
        <end position="20"/>
    </location>
</feature>